<dbReference type="InterPro" id="IPR011049">
    <property type="entry name" value="Serralysin-like_metalloprot_C"/>
</dbReference>
<reference evidence="2 3" key="1">
    <citation type="journal article" date="2021" name="Sci. Rep.">
        <title>The distribution of antibiotic resistance genes in chicken gut microbiota commensals.</title>
        <authorList>
            <person name="Juricova H."/>
            <person name="Matiasovicova J."/>
            <person name="Kubasova T."/>
            <person name="Cejkova D."/>
            <person name="Rychlik I."/>
        </authorList>
    </citation>
    <scope>NUCLEOTIDE SEQUENCE [LARGE SCALE GENOMIC DNA]</scope>
    <source>
        <strain evidence="2 3">An537</strain>
    </source>
</reference>
<gene>
    <name evidence="2" type="ORF">H6A01_10495</name>
</gene>
<dbReference type="Gene3D" id="2.20.70.140">
    <property type="match status" value="1"/>
</dbReference>
<comment type="caution">
    <text evidence="2">The sequence shown here is derived from an EMBL/GenBank/DDBJ whole genome shotgun (WGS) entry which is preliminary data.</text>
</comment>
<feature type="non-terminal residue" evidence="2">
    <location>
        <position position="1"/>
    </location>
</feature>
<name>A0ABS2GIR8_9FIRM</name>
<feature type="non-terminal residue" evidence="2">
    <location>
        <position position="531"/>
    </location>
</feature>
<accession>A0ABS2GIR8</accession>
<proteinExistence type="predicted"/>
<keyword evidence="3" id="KW-1185">Reference proteome</keyword>
<evidence type="ECO:0000259" key="1">
    <source>
        <dbReference type="Pfam" id="PF05662"/>
    </source>
</evidence>
<dbReference type="Pfam" id="PF05662">
    <property type="entry name" value="YadA_stalk"/>
    <property type="match status" value="1"/>
</dbReference>
<protein>
    <recommendedName>
        <fullName evidence="1">Trimeric autotransporter adhesin YadA-like stalk domain-containing protein</fullName>
    </recommendedName>
</protein>
<dbReference type="Proteomes" id="UP000707138">
    <property type="component" value="Unassembled WGS sequence"/>
</dbReference>
<sequence length="531" mass="54318">GEGTKDDSSYSGENIKTIVKDGTLFVMMDKDINATTVTVGKDGINGKDGQPGSITIIGQPGKDGANGEPGTNARADVTVIEGKPGLDGTDGLNGKDGITRIQYTDRDKNTHEVATLDDGMKYGGDAGTVIKKKLNEQVNVVGGITDTKAFTAEDNLGVVSDGKDTLKVRLAKELKGLTKVTVVDGINKTEVTPGTIVTTDTNGSTTVNGEGVTTGNTRVTTEGLTTGDTKVTTNGVTNGDTSLTKDGLTISGGPSVTKNGIDAGGDKITNVAKGEDPTDAVNKGQLDKVAAAANTKVEGSDNITVDESVDNETKAKTYTVKLKDSITLGAEPEKQISLDGTTGRATVGKVVVDGANGHVTGLTNTEWDVDNPQAVSGRAATEDQLKKATSGLTTKGINVSGNSGTQVHFNLGETIPIKGEGTKDDSSYSGENIKTIVTTDGTLLVTMDKDITTDSVTAKTVTVEKTVTVGKDGVDGKNGQPGYITIIGQPGKDGADGKPGTNAKADITVIEGKPGVDGTDGLNGKDGITRI</sequence>
<dbReference type="InterPro" id="IPR008635">
    <property type="entry name" value="Coiled_stalk_dom"/>
</dbReference>
<evidence type="ECO:0000313" key="2">
    <source>
        <dbReference type="EMBL" id="MBM6913732.1"/>
    </source>
</evidence>
<evidence type="ECO:0000313" key="3">
    <source>
        <dbReference type="Proteomes" id="UP000707138"/>
    </source>
</evidence>
<feature type="domain" description="Trimeric autotransporter adhesin YadA-like stalk" evidence="1">
    <location>
        <begin position="267"/>
        <end position="306"/>
    </location>
</feature>
<dbReference type="Gene3D" id="6.10.250.2040">
    <property type="match status" value="1"/>
</dbReference>
<organism evidence="2 3">
    <name type="scientific">Veillonella magna</name>
    <dbReference type="NCBI Taxonomy" id="464322"/>
    <lineage>
        <taxon>Bacteria</taxon>
        <taxon>Bacillati</taxon>
        <taxon>Bacillota</taxon>
        <taxon>Negativicutes</taxon>
        <taxon>Veillonellales</taxon>
        <taxon>Veillonellaceae</taxon>
        <taxon>Veillonella</taxon>
    </lineage>
</organism>
<dbReference type="EMBL" id="JACJLA010000043">
    <property type="protein sequence ID" value="MBM6913732.1"/>
    <property type="molecule type" value="Genomic_DNA"/>
</dbReference>
<dbReference type="SUPFAM" id="SSF101967">
    <property type="entry name" value="Adhesin YadA, collagen-binding domain"/>
    <property type="match status" value="1"/>
</dbReference>